<dbReference type="HOGENOM" id="CLU_753101_0_0_1"/>
<reference evidence="2 4" key="1">
    <citation type="journal article" date="2011" name="Nature">
        <title>The Medicago genome provides insight into the evolution of rhizobial symbioses.</title>
        <authorList>
            <person name="Young N.D."/>
            <person name="Debelle F."/>
            <person name="Oldroyd G.E."/>
            <person name="Geurts R."/>
            <person name="Cannon S.B."/>
            <person name="Udvardi M.K."/>
            <person name="Benedito V.A."/>
            <person name="Mayer K.F."/>
            <person name="Gouzy J."/>
            <person name="Schoof H."/>
            <person name="Van de Peer Y."/>
            <person name="Proost S."/>
            <person name="Cook D.R."/>
            <person name="Meyers B.C."/>
            <person name="Spannagl M."/>
            <person name="Cheung F."/>
            <person name="De Mita S."/>
            <person name="Krishnakumar V."/>
            <person name="Gundlach H."/>
            <person name="Zhou S."/>
            <person name="Mudge J."/>
            <person name="Bharti A.K."/>
            <person name="Murray J.D."/>
            <person name="Naoumkina M.A."/>
            <person name="Rosen B."/>
            <person name="Silverstein K.A."/>
            <person name="Tang H."/>
            <person name="Rombauts S."/>
            <person name="Zhao P.X."/>
            <person name="Zhou P."/>
            <person name="Barbe V."/>
            <person name="Bardou P."/>
            <person name="Bechner M."/>
            <person name="Bellec A."/>
            <person name="Berger A."/>
            <person name="Berges H."/>
            <person name="Bidwell S."/>
            <person name="Bisseling T."/>
            <person name="Choisne N."/>
            <person name="Couloux A."/>
            <person name="Denny R."/>
            <person name="Deshpande S."/>
            <person name="Dai X."/>
            <person name="Doyle J.J."/>
            <person name="Dudez A.M."/>
            <person name="Farmer A.D."/>
            <person name="Fouteau S."/>
            <person name="Franken C."/>
            <person name="Gibelin C."/>
            <person name="Gish J."/>
            <person name="Goldstein S."/>
            <person name="Gonzalez A.J."/>
            <person name="Green P.J."/>
            <person name="Hallab A."/>
            <person name="Hartog M."/>
            <person name="Hua A."/>
            <person name="Humphray S.J."/>
            <person name="Jeong D.H."/>
            <person name="Jing Y."/>
            <person name="Jocker A."/>
            <person name="Kenton S.M."/>
            <person name="Kim D.J."/>
            <person name="Klee K."/>
            <person name="Lai H."/>
            <person name="Lang C."/>
            <person name="Lin S."/>
            <person name="Macmil S.L."/>
            <person name="Magdelenat G."/>
            <person name="Matthews L."/>
            <person name="McCorrison J."/>
            <person name="Monaghan E.L."/>
            <person name="Mun J.H."/>
            <person name="Najar F.Z."/>
            <person name="Nicholson C."/>
            <person name="Noirot C."/>
            <person name="O'Bleness M."/>
            <person name="Paule C.R."/>
            <person name="Poulain J."/>
            <person name="Prion F."/>
            <person name="Qin B."/>
            <person name="Qu C."/>
            <person name="Retzel E.F."/>
            <person name="Riddle C."/>
            <person name="Sallet E."/>
            <person name="Samain S."/>
            <person name="Samson N."/>
            <person name="Sanders I."/>
            <person name="Saurat O."/>
            <person name="Scarpelli C."/>
            <person name="Schiex T."/>
            <person name="Segurens B."/>
            <person name="Severin A.J."/>
            <person name="Sherrier D.J."/>
            <person name="Shi R."/>
            <person name="Sims S."/>
            <person name="Singer S.R."/>
            <person name="Sinharoy S."/>
            <person name="Sterck L."/>
            <person name="Viollet A."/>
            <person name="Wang B.B."/>
            <person name="Wang K."/>
            <person name="Wang M."/>
            <person name="Wang X."/>
            <person name="Warfsmann J."/>
            <person name="Weissenbach J."/>
            <person name="White D.D."/>
            <person name="White J.D."/>
            <person name="Wiley G.B."/>
            <person name="Wincker P."/>
            <person name="Xing Y."/>
            <person name="Yang L."/>
            <person name="Yao Z."/>
            <person name="Ying F."/>
            <person name="Zhai J."/>
            <person name="Zhou L."/>
            <person name="Zuber A."/>
            <person name="Denarie J."/>
            <person name="Dixon R.A."/>
            <person name="May G.D."/>
            <person name="Schwartz D.C."/>
            <person name="Rogers J."/>
            <person name="Quetier F."/>
            <person name="Town C.D."/>
            <person name="Roe B.A."/>
        </authorList>
    </citation>
    <scope>NUCLEOTIDE SEQUENCE [LARGE SCALE GENOMIC DNA]</scope>
    <source>
        <strain evidence="2">A17</strain>
        <strain evidence="3 4">cv. Jemalong A17</strain>
    </source>
</reference>
<evidence type="ECO:0000313" key="2">
    <source>
        <dbReference type="EMBL" id="AES71783.1"/>
    </source>
</evidence>
<proteinExistence type="predicted"/>
<sequence>MRALPLIFPSSPQIHSLQSPKNTIERTIFYGARQVEPVIKAHQLHYLVNPSIPIKFKNSVDAKVNQISSEFENYWQLLDEIHTYFQTHINAKLFQLCSELPNTKLDNWSVSEFLLKIQTTIDSVHAIGESISPCEHLDLTLEGMHQDYESTISLISGRIGSIPTEVGILLLGHDARLERFRKMASPTTNLTASSTANDAESTQALSSNLEQQSFWHFSDGSDERGDRSGHRGHGGNGCDGRSSIQCQVCHKFGHDASICYHRFKKDYTPSVPLDHQQQSNNSNFSWSNSTNSMFNGNIPQSPMPWQSTSCPVPWSHNPLNHFGPPLHSMPPLPTLSTPHYNFYPPQNFMPSFTSALQPKPQALVANFD</sequence>
<dbReference type="STRING" id="3880.G7J8V2"/>
<evidence type="ECO:0000313" key="3">
    <source>
        <dbReference type="EnsemblPlants" id="AES71783"/>
    </source>
</evidence>
<evidence type="ECO:0000256" key="1">
    <source>
        <dbReference type="SAM" id="MobiDB-lite"/>
    </source>
</evidence>
<dbReference type="PANTHER" id="PTHR47481">
    <property type="match status" value="1"/>
</dbReference>
<name>G7J8V2_MEDTR</name>
<dbReference type="PANTHER" id="PTHR47481:SF31">
    <property type="entry name" value="OS01G0873500 PROTEIN"/>
    <property type="match status" value="1"/>
</dbReference>
<organism evidence="2 4">
    <name type="scientific">Medicago truncatula</name>
    <name type="common">Barrel medic</name>
    <name type="synonym">Medicago tribuloides</name>
    <dbReference type="NCBI Taxonomy" id="3880"/>
    <lineage>
        <taxon>Eukaryota</taxon>
        <taxon>Viridiplantae</taxon>
        <taxon>Streptophyta</taxon>
        <taxon>Embryophyta</taxon>
        <taxon>Tracheophyta</taxon>
        <taxon>Spermatophyta</taxon>
        <taxon>Magnoliopsida</taxon>
        <taxon>eudicotyledons</taxon>
        <taxon>Gunneridae</taxon>
        <taxon>Pentapetalae</taxon>
        <taxon>rosids</taxon>
        <taxon>fabids</taxon>
        <taxon>Fabales</taxon>
        <taxon>Fabaceae</taxon>
        <taxon>Papilionoideae</taxon>
        <taxon>50 kb inversion clade</taxon>
        <taxon>NPAAA clade</taxon>
        <taxon>Hologalegina</taxon>
        <taxon>IRL clade</taxon>
        <taxon>Trifolieae</taxon>
        <taxon>Medicago</taxon>
    </lineage>
</organism>
<reference evidence="2 4" key="2">
    <citation type="journal article" date="2014" name="BMC Genomics">
        <title>An improved genome release (version Mt4.0) for the model legume Medicago truncatula.</title>
        <authorList>
            <person name="Tang H."/>
            <person name="Krishnakumar V."/>
            <person name="Bidwell S."/>
            <person name="Rosen B."/>
            <person name="Chan A."/>
            <person name="Zhou S."/>
            <person name="Gentzbittel L."/>
            <person name="Childs K.L."/>
            <person name="Yandell M."/>
            <person name="Gundlach H."/>
            <person name="Mayer K.F."/>
            <person name="Schwartz D.C."/>
            <person name="Town C.D."/>
        </authorList>
    </citation>
    <scope>GENOME REANNOTATION</scope>
    <source>
        <strain evidence="3 4">cv. Jemalong A17</strain>
    </source>
</reference>
<reference evidence="3" key="3">
    <citation type="submission" date="2015-04" db="UniProtKB">
        <authorList>
            <consortium name="EnsemblPlants"/>
        </authorList>
    </citation>
    <scope>IDENTIFICATION</scope>
    <source>
        <strain evidence="3">cv. Jemalong A17</strain>
    </source>
</reference>
<dbReference type="EMBL" id="CM001219">
    <property type="protein sequence ID" value="AES71783.1"/>
    <property type="molecule type" value="Genomic_DNA"/>
</dbReference>
<evidence type="ECO:0008006" key="5">
    <source>
        <dbReference type="Google" id="ProtNLM"/>
    </source>
</evidence>
<accession>G7J8V2</accession>
<dbReference type="eggNOG" id="KOG0017">
    <property type="taxonomic scope" value="Eukaryota"/>
</dbReference>
<feature type="region of interest" description="Disordered" evidence="1">
    <location>
        <begin position="217"/>
        <end position="238"/>
    </location>
</feature>
<gene>
    <name evidence="2" type="ordered locus">MTR_3g082730</name>
</gene>
<dbReference type="AlphaFoldDB" id="G7J8V2"/>
<dbReference type="PaxDb" id="3880-AES71783"/>
<evidence type="ECO:0000313" key="4">
    <source>
        <dbReference type="Proteomes" id="UP000002051"/>
    </source>
</evidence>
<dbReference type="EnsemblPlants" id="AES71783">
    <property type="protein sequence ID" value="AES71783"/>
    <property type="gene ID" value="MTR_3g082730"/>
</dbReference>
<dbReference type="Proteomes" id="UP000002051">
    <property type="component" value="Chromosome 3"/>
</dbReference>
<dbReference type="OMA" id="THINAKL"/>
<feature type="compositionally biased region" description="Basic and acidic residues" evidence="1">
    <location>
        <begin position="219"/>
        <end position="229"/>
    </location>
</feature>
<protein>
    <recommendedName>
        <fullName evidence="5">Transcription factor interactor and regulator CCHC(Zn) family</fullName>
    </recommendedName>
</protein>
<keyword evidence="4" id="KW-1185">Reference proteome</keyword>